<evidence type="ECO:0000256" key="5">
    <source>
        <dbReference type="SAM" id="Coils"/>
    </source>
</evidence>
<dbReference type="Gene3D" id="3.90.1720.10">
    <property type="entry name" value="endopeptidase domain like (from Nostoc punctiforme)"/>
    <property type="match status" value="1"/>
</dbReference>
<evidence type="ECO:0000313" key="9">
    <source>
        <dbReference type="Proteomes" id="UP001500124"/>
    </source>
</evidence>
<dbReference type="InterPro" id="IPR051794">
    <property type="entry name" value="PG_Endopeptidase_C40"/>
</dbReference>
<comment type="similarity">
    <text evidence="1">Belongs to the peptidase C40 family.</text>
</comment>
<evidence type="ECO:0000256" key="2">
    <source>
        <dbReference type="ARBA" id="ARBA00022670"/>
    </source>
</evidence>
<evidence type="ECO:0000256" key="1">
    <source>
        <dbReference type="ARBA" id="ARBA00007074"/>
    </source>
</evidence>
<name>A0ABP9LRQ2_9ACTN</name>
<feature type="region of interest" description="Disordered" evidence="6">
    <location>
        <begin position="223"/>
        <end position="265"/>
    </location>
</feature>
<dbReference type="InterPro" id="IPR038765">
    <property type="entry name" value="Papain-like_cys_pep_sf"/>
</dbReference>
<dbReference type="PANTHER" id="PTHR47359:SF3">
    <property type="entry name" value="NLP_P60 DOMAIN-CONTAINING PROTEIN-RELATED"/>
    <property type="match status" value="1"/>
</dbReference>
<dbReference type="EMBL" id="BAABKC010000144">
    <property type="protein sequence ID" value="GAA5081603.1"/>
    <property type="molecule type" value="Genomic_DNA"/>
</dbReference>
<evidence type="ECO:0000256" key="4">
    <source>
        <dbReference type="ARBA" id="ARBA00022807"/>
    </source>
</evidence>
<protein>
    <submittedName>
        <fullName evidence="8">C40 family peptidase</fullName>
    </submittedName>
</protein>
<dbReference type="Pfam" id="PF00877">
    <property type="entry name" value="NLPC_P60"/>
    <property type="match status" value="1"/>
</dbReference>
<keyword evidence="9" id="KW-1185">Reference proteome</keyword>
<keyword evidence="2" id="KW-0645">Protease</keyword>
<feature type="domain" description="NlpC/P60" evidence="7">
    <location>
        <begin position="268"/>
        <end position="383"/>
    </location>
</feature>
<organism evidence="8 9">
    <name type="scientific">Streptomyces similanensis</name>
    <dbReference type="NCBI Taxonomy" id="1274988"/>
    <lineage>
        <taxon>Bacteria</taxon>
        <taxon>Bacillati</taxon>
        <taxon>Actinomycetota</taxon>
        <taxon>Actinomycetes</taxon>
        <taxon>Kitasatosporales</taxon>
        <taxon>Streptomycetaceae</taxon>
        <taxon>Streptomyces</taxon>
    </lineage>
</organism>
<evidence type="ECO:0000256" key="6">
    <source>
        <dbReference type="SAM" id="MobiDB-lite"/>
    </source>
</evidence>
<gene>
    <name evidence="8" type="ORF">GCM10023336_75650</name>
</gene>
<proteinExistence type="inferred from homology"/>
<accession>A0ABP9LRQ2</accession>
<evidence type="ECO:0000256" key="3">
    <source>
        <dbReference type="ARBA" id="ARBA00022801"/>
    </source>
</evidence>
<keyword evidence="3" id="KW-0378">Hydrolase</keyword>
<keyword evidence="4" id="KW-0788">Thiol protease</keyword>
<reference evidence="9" key="1">
    <citation type="journal article" date="2019" name="Int. J. Syst. Evol. Microbiol.">
        <title>The Global Catalogue of Microorganisms (GCM) 10K type strain sequencing project: providing services to taxonomists for standard genome sequencing and annotation.</title>
        <authorList>
            <consortium name="The Broad Institute Genomics Platform"/>
            <consortium name="The Broad Institute Genome Sequencing Center for Infectious Disease"/>
            <person name="Wu L."/>
            <person name="Ma J."/>
        </authorList>
    </citation>
    <scope>NUCLEOTIDE SEQUENCE [LARGE SCALE GENOMIC DNA]</scope>
    <source>
        <strain evidence="9">JCM 18410</strain>
    </source>
</reference>
<evidence type="ECO:0000313" key="8">
    <source>
        <dbReference type="EMBL" id="GAA5081603.1"/>
    </source>
</evidence>
<dbReference type="InterPro" id="IPR000064">
    <property type="entry name" value="NLP_P60_dom"/>
</dbReference>
<comment type="caution">
    <text evidence="8">The sequence shown here is derived from an EMBL/GenBank/DDBJ whole genome shotgun (WGS) entry which is preliminary data.</text>
</comment>
<dbReference type="Proteomes" id="UP001500124">
    <property type="component" value="Unassembled WGS sequence"/>
</dbReference>
<feature type="compositionally biased region" description="Polar residues" evidence="6">
    <location>
        <begin position="229"/>
        <end position="253"/>
    </location>
</feature>
<keyword evidence="5" id="KW-0175">Coiled coil</keyword>
<feature type="coiled-coil region" evidence="5">
    <location>
        <begin position="78"/>
        <end position="112"/>
    </location>
</feature>
<sequence>MLPLCGPPPDDPPHPRPDEGNVKLLVAAHRRPRQRSLSGGTARAAVTLALAGAATATCFDGVGQAAPQPTPTQVRARVDQLYREAETATQKYDGAKEKADAAARRLRTLGDEAARTQADLNSARDALGSIAAAQYREGEIDPAVRLMLSDDPRHYLESAEFAQRAGARQSAAVAGVRGRLRKIEQLRGAARGELASLTSRQAELRRHKKTITAKLDEARRLLSRLSPSQRAEVTGQDTGGSPVSSPTAHSTAPTARALGGPGSVTAPTSRAATAVAYAYQKLGSPYVWGATGPHAFDCSGLAQAAYRAAGISLPRTTYAQINSGRRVSRSDLLPGDLVFFYSGISHVGIYVGDGRMIHAPNPSAPVRLAPIDQMPFAGATRVV</sequence>
<dbReference type="SUPFAM" id="SSF54001">
    <property type="entry name" value="Cysteine proteinases"/>
    <property type="match status" value="1"/>
</dbReference>
<dbReference type="PROSITE" id="PS51935">
    <property type="entry name" value="NLPC_P60"/>
    <property type="match status" value="1"/>
</dbReference>
<evidence type="ECO:0000259" key="7">
    <source>
        <dbReference type="PROSITE" id="PS51935"/>
    </source>
</evidence>
<dbReference type="PANTHER" id="PTHR47359">
    <property type="entry name" value="PEPTIDOGLYCAN DL-ENDOPEPTIDASE CWLO"/>
    <property type="match status" value="1"/>
</dbReference>